<reference evidence="1 2" key="1">
    <citation type="journal article" date="2024" name="J Genomics">
        <title>Draft genome sequencing and assembly of Favolaschia claudopus CIRM-BRFM 2984 isolated from oak limbs.</title>
        <authorList>
            <person name="Navarro D."/>
            <person name="Drula E."/>
            <person name="Chaduli D."/>
            <person name="Cazenave R."/>
            <person name="Ahrendt S."/>
            <person name="Wang J."/>
            <person name="Lipzen A."/>
            <person name="Daum C."/>
            <person name="Barry K."/>
            <person name="Grigoriev I.V."/>
            <person name="Favel A."/>
            <person name="Rosso M.N."/>
            <person name="Martin F."/>
        </authorList>
    </citation>
    <scope>NUCLEOTIDE SEQUENCE [LARGE SCALE GENOMIC DNA]</scope>
    <source>
        <strain evidence="1 2">CIRM-BRFM 2984</strain>
    </source>
</reference>
<accession>A0AAW0A3E5</accession>
<protein>
    <submittedName>
        <fullName evidence="1">Tyrosinase central domain-containing protein</fullName>
    </submittedName>
</protein>
<dbReference type="EMBL" id="JAWWNJ010000089">
    <property type="protein sequence ID" value="KAK7000431.1"/>
    <property type="molecule type" value="Genomic_DNA"/>
</dbReference>
<dbReference type="Proteomes" id="UP001362999">
    <property type="component" value="Unassembled WGS sequence"/>
</dbReference>
<keyword evidence="2" id="KW-1185">Reference proteome</keyword>
<proteinExistence type="predicted"/>
<dbReference type="Gene3D" id="3.80.10.10">
    <property type="entry name" value="Ribonuclease Inhibitor"/>
    <property type="match status" value="1"/>
</dbReference>
<comment type="caution">
    <text evidence="1">The sequence shown here is derived from an EMBL/GenBank/DDBJ whole genome shotgun (WGS) entry which is preliminary data.</text>
</comment>
<evidence type="ECO:0000313" key="2">
    <source>
        <dbReference type="Proteomes" id="UP001362999"/>
    </source>
</evidence>
<evidence type="ECO:0000313" key="1">
    <source>
        <dbReference type="EMBL" id="KAK7000431.1"/>
    </source>
</evidence>
<dbReference type="SUPFAM" id="SSF52047">
    <property type="entry name" value="RNI-like"/>
    <property type="match status" value="1"/>
</dbReference>
<dbReference type="InterPro" id="IPR032675">
    <property type="entry name" value="LRR_dom_sf"/>
</dbReference>
<gene>
    <name evidence="1" type="ORF">R3P38DRAFT_3328075</name>
</gene>
<organism evidence="1 2">
    <name type="scientific">Favolaschia claudopus</name>
    <dbReference type="NCBI Taxonomy" id="2862362"/>
    <lineage>
        <taxon>Eukaryota</taxon>
        <taxon>Fungi</taxon>
        <taxon>Dikarya</taxon>
        <taxon>Basidiomycota</taxon>
        <taxon>Agaricomycotina</taxon>
        <taxon>Agaricomycetes</taxon>
        <taxon>Agaricomycetidae</taxon>
        <taxon>Agaricales</taxon>
        <taxon>Marasmiineae</taxon>
        <taxon>Mycenaceae</taxon>
        <taxon>Favolaschia</taxon>
    </lineage>
</organism>
<sequence length="305" mass="34707">MSRLPTELERLVFECAAVNRSRIPTLLLVAHRVRIWLEPILYHLLLLNGVRSIESVLTVILSKPPSFLESAVRHLLLYSSPFSLKPDTLSQFLHRCPGITSLSLIGDITGPHLLPALAQMRSLRRLSIEMKLLFPDSQVDLDHPLFASITHLDLFEEVYLDEEDEPNDLLWLLRPQAPAKMANLEYLGFNTQLHASFLCAVHDRYEQLRVLVLGFTATDEESAVGFLEEVTEQTAAMFEEDGEKGMGVGMERLVVATYDNPYQDWERGVRGGEDVWTRAEEFVRRKRGGEVAAGDYYMPIKKRQS</sequence>
<dbReference type="AlphaFoldDB" id="A0AAW0A3E5"/>
<name>A0AAW0A3E5_9AGAR</name>